<dbReference type="GO" id="GO:0003677">
    <property type="term" value="F:DNA binding"/>
    <property type="evidence" value="ECO:0007669"/>
    <property type="project" value="UniProtKB-KW"/>
</dbReference>
<comment type="caution">
    <text evidence="5">The sequence shown here is derived from an EMBL/GenBank/DDBJ whole genome shotgun (WGS) entry which is preliminary data.</text>
</comment>
<keyword evidence="6" id="KW-1185">Reference proteome</keyword>
<dbReference type="InterPro" id="IPR000843">
    <property type="entry name" value="HTH_LacI"/>
</dbReference>
<dbReference type="SMART" id="SM00354">
    <property type="entry name" value="HTH_LACI"/>
    <property type="match status" value="1"/>
</dbReference>
<protein>
    <submittedName>
        <fullName evidence="5">DNA-binding LacI/PurR family transcriptional regulator</fullName>
    </submittedName>
</protein>
<dbReference type="EMBL" id="JAUSWA010000027">
    <property type="protein sequence ID" value="MDQ0495788.1"/>
    <property type="molecule type" value="Genomic_DNA"/>
</dbReference>
<dbReference type="Pfam" id="PF13377">
    <property type="entry name" value="Peripla_BP_3"/>
    <property type="match status" value="1"/>
</dbReference>
<dbReference type="InterPro" id="IPR028082">
    <property type="entry name" value="Peripla_BP_I"/>
</dbReference>
<evidence type="ECO:0000256" key="2">
    <source>
        <dbReference type="ARBA" id="ARBA00023125"/>
    </source>
</evidence>
<dbReference type="Gene3D" id="3.40.50.2300">
    <property type="match status" value="2"/>
</dbReference>
<evidence type="ECO:0000256" key="3">
    <source>
        <dbReference type="ARBA" id="ARBA00023163"/>
    </source>
</evidence>
<accession>A0ABU0L3E3</accession>
<sequence>MTTIKDIARVAGVSVTTVSRALNGYDDVNEATRRKIMQVAKDLNYSPNILARGLVMNKSKTIGLLVSGLNRQSAKDHFTFEVLSGINECVSEKDYDLVLFSTNSTKQREKTYSQLCRERRVDGVILSGIKTDDPYLQEVVDSDIPCILIDIPILTDTVGYVTTDNVLGAKKAVDHLIRLGHRHIGMINGHNLAFVSERRLEGYKESLNSAGLTFNPDWVVNGDYNEDTAREEAVKLLTLYPEITAIFCASDLMALGVLKAAKQLDRNLPEQLSVAGYDDIQLASYASPPLTTVSQDKFQLGYQAATMLIQMLEGSGQPHALILETQLIERESAMKR</sequence>
<evidence type="ECO:0000256" key="1">
    <source>
        <dbReference type="ARBA" id="ARBA00023015"/>
    </source>
</evidence>
<keyword evidence="3" id="KW-0804">Transcription</keyword>
<evidence type="ECO:0000313" key="6">
    <source>
        <dbReference type="Proteomes" id="UP001242811"/>
    </source>
</evidence>
<dbReference type="PANTHER" id="PTHR30146:SF109">
    <property type="entry name" value="HTH-TYPE TRANSCRIPTIONAL REGULATOR GALS"/>
    <property type="match status" value="1"/>
</dbReference>
<evidence type="ECO:0000313" key="5">
    <source>
        <dbReference type="EMBL" id="MDQ0495788.1"/>
    </source>
</evidence>
<name>A0ABU0L3E3_9BACL</name>
<dbReference type="CDD" id="cd01392">
    <property type="entry name" value="HTH_LacI"/>
    <property type="match status" value="1"/>
</dbReference>
<dbReference type="CDD" id="cd06267">
    <property type="entry name" value="PBP1_LacI_sugar_binding-like"/>
    <property type="match status" value="1"/>
</dbReference>
<dbReference type="PROSITE" id="PS50932">
    <property type="entry name" value="HTH_LACI_2"/>
    <property type="match status" value="1"/>
</dbReference>
<feature type="domain" description="HTH lacI-type" evidence="4">
    <location>
        <begin position="2"/>
        <end position="56"/>
    </location>
</feature>
<dbReference type="Proteomes" id="UP001242811">
    <property type="component" value="Unassembled WGS sequence"/>
</dbReference>
<dbReference type="SUPFAM" id="SSF53822">
    <property type="entry name" value="Periplasmic binding protein-like I"/>
    <property type="match status" value="1"/>
</dbReference>
<gene>
    <name evidence="5" type="ORF">QOZ95_003971</name>
</gene>
<keyword evidence="2 5" id="KW-0238">DNA-binding</keyword>
<keyword evidence="1" id="KW-0805">Transcription regulation</keyword>
<dbReference type="Gene3D" id="1.10.260.40">
    <property type="entry name" value="lambda repressor-like DNA-binding domains"/>
    <property type="match status" value="1"/>
</dbReference>
<reference evidence="5 6" key="1">
    <citation type="submission" date="2023-07" db="EMBL/GenBank/DDBJ databases">
        <title>Genomic Encyclopedia of Type Strains, Phase IV (KMG-IV): sequencing the most valuable type-strain genomes for metagenomic binning, comparative biology and taxonomic classification.</title>
        <authorList>
            <person name="Goeker M."/>
        </authorList>
    </citation>
    <scope>NUCLEOTIDE SEQUENCE [LARGE SCALE GENOMIC DNA]</scope>
    <source>
        <strain evidence="5 6">DSM 14914</strain>
    </source>
</reference>
<evidence type="ECO:0000259" key="4">
    <source>
        <dbReference type="PROSITE" id="PS50932"/>
    </source>
</evidence>
<proteinExistence type="predicted"/>
<dbReference type="Pfam" id="PF00356">
    <property type="entry name" value="LacI"/>
    <property type="match status" value="1"/>
</dbReference>
<dbReference type="PANTHER" id="PTHR30146">
    <property type="entry name" value="LACI-RELATED TRANSCRIPTIONAL REPRESSOR"/>
    <property type="match status" value="1"/>
</dbReference>
<dbReference type="RefSeq" id="WP_152380578.1">
    <property type="nucleotide sequence ID" value="NZ_CP045298.1"/>
</dbReference>
<dbReference type="InterPro" id="IPR010982">
    <property type="entry name" value="Lambda_DNA-bd_dom_sf"/>
</dbReference>
<dbReference type="SUPFAM" id="SSF47413">
    <property type="entry name" value="lambda repressor-like DNA-binding domains"/>
    <property type="match status" value="1"/>
</dbReference>
<dbReference type="PRINTS" id="PR00036">
    <property type="entry name" value="HTHLACI"/>
</dbReference>
<dbReference type="InterPro" id="IPR046335">
    <property type="entry name" value="LacI/GalR-like_sensor"/>
</dbReference>
<organism evidence="5 6">
    <name type="scientific">Paenibacillus brasilensis</name>
    <dbReference type="NCBI Taxonomy" id="128574"/>
    <lineage>
        <taxon>Bacteria</taxon>
        <taxon>Bacillati</taxon>
        <taxon>Bacillota</taxon>
        <taxon>Bacilli</taxon>
        <taxon>Bacillales</taxon>
        <taxon>Paenibacillaceae</taxon>
        <taxon>Paenibacillus</taxon>
    </lineage>
</organism>
<dbReference type="PROSITE" id="PS00356">
    <property type="entry name" value="HTH_LACI_1"/>
    <property type="match status" value="1"/>
</dbReference>